<dbReference type="PROSITE" id="PS00473">
    <property type="entry name" value="GNRH"/>
    <property type="match status" value="1"/>
</dbReference>
<feature type="chain" id="PRO_5004264670" evidence="6">
    <location>
        <begin position="26"/>
        <end position="94"/>
    </location>
</feature>
<sequence length="94" mass="10456">MALRAQSLALVLLSASALLVSLTHSQHWSHDWKPGGKRNLEAMRPLLEQELEPPSGAFDCDGPECAFGRVPSGELIREIVSYLSQKNFQRKVLK</sequence>
<comment type="similarity">
    <text evidence="2">Belongs to the GnRH family.</text>
</comment>
<proteinExistence type="evidence at transcript level"/>
<keyword evidence="3" id="KW-0964">Secreted</keyword>
<dbReference type="GO" id="GO:0005576">
    <property type="term" value="C:extracellular region"/>
    <property type="evidence" value="ECO:0007669"/>
    <property type="project" value="UniProtKB-SubCell"/>
</dbReference>
<dbReference type="EMBL" id="AY307172">
    <property type="protein sequence ID" value="AAQ77370.1"/>
    <property type="molecule type" value="mRNA"/>
</dbReference>
<dbReference type="InterPro" id="IPR002012">
    <property type="entry name" value="GnRH"/>
</dbReference>
<name>Q5YLI2_9VERT</name>
<dbReference type="AlphaFoldDB" id="Q5YLI2"/>
<evidence type="ECO:0000313" key="7">
    <source>
        <dbReference type="EMBL" id="AAQ77370.1"/>
    </source>
</evidence>
<keyword evidence="5" id="KW-0027">Amidation</keyword>
<evidence type="ECO:0000256" key="4">
    <source>
        <dbReference type="ARBA" id="ARBA00022702"/>
    </source>
</evidence>
<evidence type="ECO:0000256" key="5">
    <source>
        <dbReference type="ARBA" id="ARBA00022815"/>
    </source>
</evidence>
<evidence type="ECO:0000256" key="2">
    <source>
        <dbReference type="ARBA" id="ARBA00010968"/>
    </source>
</evidence>
<accession>Q5YLI2</accession>
<dbReference type="GO" id="GO:0005179">
    <property type="term" value="F:hormone activity"/>
    <property type="evidence" value="ECO:0007669"/>
    <property type="project" value="UniProtKB-KW"/>
</dbReference>
<feature type="signal peptide" evidence="6">
    <location>
        <begin position="1"/>
        <end position="25"/>
    </location>
</feature>
<protein>
    <submittedName>
        <fullName evidence="7">Preprogonadotropin-releasing hormone III</fullName>
    </submittedName>
</protein>
<keyword evidence="4" id="KW-0372">Hormone</keyword>
<comment type="subcellular location">
    <subcellularLocation>
        <location evidence="1">Secreted</location>
    </subcellularLocation>
</comment>
<evidence type="ECO:0000256" key="3">
    <source>
        <dbReference type="ARBA" id="ARBA00022525"/>
    </source>
</evidence>
<reference evidence="7" key="1">
    <citation type="journal article" date="2004" name="Gen. Comp. Endocrinol.">
        <title>Cloning and analysis of the lamprey GnRH-III cDNA from eight species of lamprey representing the three families of Petromyzoniformes.</title>
        <authorList>
            <person name="Silver M.R."/>
            <person name="Kawauchi H."/>
            <person name="Nozaki M."/>
            <person name="Sower S.A."/>
        </authorList>
    </citation>
    <scope>NUCLEOTIDE SEQUENCE</scope>
</reference>
<organism evidence="7">
    <name type="scientific">Geotria australis</name>
    <dbReference type="NCBI Taxonomy" id="71168"/>
    <lineage>
        <taxon>Eukaryota</taxon>
        <taxon>Metazoa</taxon>
        <taxon>Chordata</taxon>
        <taxon>Craniata</taxon>
        <taxon>Vertebrata</taxon>
        <taxon>Cyclostomata</taxon>
        <taxon>Hyperoartia</taxon>
        <taxon>Petromyzontiformes</taxon>
        <taxon>Geotriidae</taxon>
        <taxon>Geotria</taxon>
    </lineage>
</organism>
<evidence type="ECO:0000256" key="1">
    <source>
        <dbReference type="ARBA" id="ARBA00004613"/>
    </source>
</evidence>
<keyword evidence="6" id="KW-0732">Signal</keyword>
<evidence type="ECO:0000256" key="6">
    <source>
        <dbReference type="SAM" id="SignalP"/>
    </source>
</evidence>